<evidence type="ECO:0000256" key="1">
    <source>
        <dbReference type="ARBA" id="ARBA00004141"/>
    </source>
</evidence>
<feature type="transmembrane region" description="Helical" evidence="9">
    <location>
        <begin position="31"/>
        <end position="53"/>
    </location>
</feature>
<feature type="non-terminal residue" evidence="11">
    <location>
        <position position="1"/>
    </location>
</feature>
<keyword evidence="3 9" id="KW-0812">Transmembrane</keyword>
<dbReference type="PROSITE" id="PS50262">
    <property type="entry name" value="G_PROTEIN_RECEP_F1_2"/>
    <property type="match status" value="1"/>
</dbReference>
<feature type="transmembrane region" description="Helical" evidence="9">
    <location>
        <begin position="140"/>
        <end position="156"/>
    </location>
</feature>
<dbReference type="GO" id="GO:0004930">
    <property type="term" value="F:G protein-coupled receptor activity"/>
    <property type="evidence" value="ECO:0007669"/>
    <property type="project" value="UniProtKB-KW"/>
</dbReference>
<evidence type="ECO:0000259" key="10">
    <source>
        <dbReference type="PROSITE" id="PS50262"/>
    </source>
</evidence>
<evidence type="ECO:0000256" key="5">
    <source>
        <dbReference type="ARBA" id="ARBA00023040"/>
    </source>
</evidence>
<evidence type="ECO:0000256" key="3">
    <source>
        <dbReference type="ARBA" id="ARBA00022692"/>
    </source>
</evidence>
<evidence type="ECO:0000256" key="2">
    <source>
        <dbReference type="ARBA" id="ARBA00010663"/>
    </source>
</evidence>
<feature type="transmembrane region" description="Helical" evidence="9">
    <location>
        <begin position="98"/>
        <end position="120"/>
    </location>
</feature>
<keyword evidence="7 11" id="KW-0675">Receptor</keyword>
<evidence type="ECO:0000313" key="11">
    <source>
        <dbReference type="EMBL" id="RWS30346.1"/>
    </source>
</evidence>
<keyword evidence="12" id="KW-1185">Reference proteome</keyword>
<sequence length="250" mass="28475">EIHPITYYNNFTSVTAYYCWDDDDFNGLWVAVYQLMIMFVIPGVLMLFCYFCVIQELWSSTKVITNMTANGQRNSSNTLFTLLRNIVINRYFLQVIKMLLFVIIVFLVCWGPRLIMNVVIKFGLSSFDNYTYTTRVTCNLLSFVHCALNPFVYGFMSSSFRQMMINSCSPGRSANNVQMNLDPLANHHIIGCVNIKHLLSKNSKHRRSSDAYDPSCTGTSNVTIPLSINVNGLNTPLNTSPSSSRTRVIY</sequence>
<name>A0A443SS19_9ACAR</name>
<evidence type="ECO:0000256" key="8">
    <source>
        <dbReference type="ARBA" id="ARBA00023224"/>
    </source>
</evidence>
<dbReference type="STRING" id="299467.A0A443SS19"/>
<dbReference type="PANTHER" id="PTHR45695">
    <property type="entry name" value="LEUCOKININ RECEPTOR-RELATED"/>
    <property type="match status" value="1"/>
</dbReference>
<feature type="domain" description="G-protein coupled receptors family 1 profile" evidence="10">
    <location>
        <begin position="1"/>
        <end position="153"/>
    </location>
</feature>
<dbReference type="SUPFAM" id="SSF81321">
    <property type="entry name" value="Family A G protein-coupled receptor-like"/>
    <property type="match status" value="1"/>
</dbReference>
<dbReference type="InterPro" id="IPR017452">
    <property type="entry name" value="GPCR_Rhodpsn_7TM"/>
</dbReference>
<comment type="caution">
    <text evidence="11">The sequence shown here is derived from an EMBL/GenBank/DDBJ whole genome shotgun (WGS) entry which is preliminary data.</text>
</comment>
<keyword evidence="4 9" id="KW-1133">Transmembrane helix</keyword>
<dbReference type="PANTHER" id="PTHR45695:SF9">
    <property type="entry name" value="LEUCOKININ RECEPTOR"/>
    <property type="match status" value="1"/>
</dbReference>
<evidence type="ECO:0000256" key="6">
    <source>
        <dbReference type="ARBA" id="ARBA00023136"/>
    </source>
</evidence>
<dbReference type="Proteomes" id="UP000288716">
    <property type="component" value="Unassembled WGS sequence"/>
</dbReference>
<keyword evidence="8" id="KW-0807">Transducer</keyword>
<comment type="similarity">
    <text evidence="2">Belongs to the G-protein coupled receptor 1 family.</text>
</comment>
<proteinExistence type="inferred from homology"/>
<evidence type="ECO:0000256" key="7">
    <source>
        <dbReference type="ARBA" id="ARBA00023170"/>
    </source>
</evidence>
<evidence type="ECO:0000256" key="9">
    <source>
        <dbReference type="SAM" id="Phobius"/>
    </source>
</evidence>
<evidence type="ECO:0000313" key="12">
    <source>
        <dbReference type="Proteomes" id="UP000288716"/>
    </source>
</evidence>
<reference evidence="11 12" key="1">
    <citation type="journal article" date="2018" name="Gigascience">
        <title>Genomes of trombidid mites reveal novel predicted allergens and laterally-transferred genes associated with secondary metabolism.</title>
        <authorList>
            <person name="Dong X."/>
            <person name="Chaisiri K."/>
            <person name="Xia D."/>
            <person name="Armstrong S.D."/>
            <person name="Fang Y."/>
            <person name="Donnelly M.J."/>
            <person name="Kadowaki T."/>
            <person name="McGarry J.W."/>
            <person name="Darby A.C."/>
            <person name="Makepeace B.L."/>
        </authorList>
    </citation>
    <scope>NUCLEOTIDE SEQUENCE [LARGE SCALE GENOMIC DNA]</scope>
    <source>
        <strain evidence="11">UoL-UT</strain>
    </source>
</reference>
<dbReference type="Gene3D" id="1.20.1070.10">
    <property type="entry name" value="Rhodopsin 7-helix transmembrane proteins"/>
    <property type="match status" value="1"/>
</dbReference>
<dbReference type="EMBL" id="NCKV01000539">
    <property type="protein sequence ID" value="RWS30346.1"/>
    <property type="molecule type" value="Genomic_DNA"/>
</dbReference>
<dbReference type="OrthoDB" id="2132067at2759"/>
<dbReference type="AlphaFoldDB" id="A0A443SS19"/>
<dbReference type="InterPro" id="IPR000276">
    <property type="entry name" value="GPCR_Rhodpsn"/>
</dbReference>
<keyword evidence="6 9" id="KW-0472">Membrane</keyword>
<comment type="subcellular location">
    <subcellularLocation>
        <location evidence="1">Membrane</location>
        <topology evidence="1">Multi-pass membrane protein</topology>
    </subcellularLocation>
</comment>
<organism evidence="11 12">
    <name type="scientific">Leptotrombidium deliense</name>
    <dbReference type="NCBI Taxonomy" id="299467"/>
    <lineage>
        <taxon>Eukaryota</taxon>
        <taxon>Metazoa</taxon>
        <taxon>Ecdysozoa</taxon>
        <taxon>Arthropoda</taxon>
        <taxon>Chelicerata</taxon>
        <taxon>Arachnida</taxon>
        <taxon>Acari</taxon>
        <taxon>Acariformes</taxon>
        <taxon>Trombidiformes</taxon>
        <taxon>Prostigmata</taxon>
        <taxon>Anystina</taxon>
        <taxon>Parasitengona</taxon>
        <taxon>Trombiculoidea</taxon>
        <taxon>Trombiculidae</taxon>
        <taxon>Leptotrombidium</taxon>
    </lineage>
</organism>
<dbReference type="VEuPathDB" id="VectorBase:LDEU001693"/>
<gene>
    <name evidence="11" type="ORF">B4U80_09345</name>
</gene>
<accession>A0A443SS19</accession>
<dbReference type="Pfam" id="PF00001">
    <property type="entry name" value="7tm_1"/>
    <property type="match status" value="1"/>
</dbReference>
<protein>
    <submittedName>
        <fullName evidence="11">G protein-coupled receptor-like protein 3</fullName>
    </submittedName>
</protein>
<evidence type="ECO:0000256" key="4">
    <source>
        <dbReference type="ARBA" id="ARBA00022989"/>
    </source>
</evidence>
<dbReference type="GO" id="GO:0005886">
    <property type="term" value="C:plasma membrane"/>
    <property type="evidence" value="ECO:0007669"/>
    <property type="project" value="TreeGrafter"/>
</dbReference>
<keyword evidence="5" id="KW-0297">G-protein coupled receptor</keyword>
<dbReference type="PRINTS" id="PR00237">
    <property type="entry name" value="GPCRRHODOPSN"/>
</dbReference>